<comment type="caution">
    <text evidence="1">The sequence shown here is derived from an EMBL/GenBank/DDBJ whole genome shotgun (WGS) entry which is preliminary data.</text>
</comment>
<evidence type="ECO:0000313" key="2">
    <source>
        <dbReference type="Proteomes" id="UP001220256"/>
    </source>
</evidence>
<dbReference type="Proteomes" id="UP001220256">
    <property type="component" value="Unassembled WGS sequence"/>
</dbReference>
<gene>
    <name evidence="1" type="ORF">N7505_009375</name>
</gene>
<dbReference type="EMBL" id="JAPVEB010000008">
    <property type="protein sequence ID" value="KAJ5259994.1"/>
    <property type="molecule type" value="Genomic_DNA"/>
</dbReference>
<evidence type="ECO:0000313" key="1">
    <source>
        <dbReference type="EMBL" id="KAJ5259994.1"/>
    </source>
</evidence>
<proteinExistence type="predicted"/>
<keyword evidence="2" id="KW-1185">Reference proteome</keyword>
<reference evidence="1 2" key="1">
    <citation type="journal article" date="2023" name="IMA Fungus">
        <title>Comparative genomic study of the Penicillium genus elucidates a diverse pangenome and 15 lateral gene transfer events.</title>
        <authorList>
            <person name="Petersen C."/>
            <person name="Sorensen T."/>
            <person name="Nielsen M.R."/>
            <person name="Sondergaard T.E."/>
            <person name="Sorensen J.L."/>
            <person name="Fitzpatrick D.A."/>
            <person name="Frisvad J.C."/>
            <person name="Nielsen K.L."/>
        </authorList>
    </citation>
    <scope>NUCLEOTIDE SEQUENCE [LARGE SCALE GENOMIC DNA]</scope>
    <source>
        <strain evidence="1 2">IBT 3361</strain>
    </source>
</reference>
<protein>
    <submittedName>
        <fullName evidence="1">Uncharacterized protein</fullName>
    </submittedName>
</protein>
<organism evidence="1 2">
    <name type="scientific">Penicillium chrysogenum</name>
    <name type="common">Penicillium notatum</name>
    <dbReference type="NCBI Taxonomy" id="5076"/>
    <lineage>
        <taxon>Eukaryota</taxon>
        <taxon>Fungi</taxon>
        <taxon>Dikarya</taxon>
        <taxon>Ascomycota</taxon>
        <taxon>Pezizomycotina</taxon>
        <taxon>Eurotiomycetes</taxon>
        <taxon>Eurotiomycetidae</taxon>
        <taxon>Eurotiales</taxon>
        <taxon>Aspergillaceae</taxon>
        <taxon>Penicillium</taxon>
        <taxon>Penicillium chrysogenum species complex</taxon>
    </lineage>
</organism>
<accession>A0ABQ8W7S1</accession>
<sequence length="76" mass="8755">MRLVAFKPQEAVKVVIIAAVGEEKEKKRGEKERDKKGMFAFETIILDPTLRPLSQQLPSYKTITRQEITMSQSMFL</sequence>
<name>A0ABQ8W7S1_PENCH</name>